<feature type="region of interest" description="Disordered" evidence="1">
    <location>
        <begin position="1"/>
        <end position="43"/>
    </location>
</feature>
<name>A0A699UJY2_TANCI</name>
<accession>A0A699UJY2</accession>
<gene>
    <name evidence="2" type="ORF">Tci_893768</name>
</gene>
<dbReference type="AlphaFoldDB" id="A0A699UJY2"/>
<organism evidence="2">
    <name type="scientific">Tanacetum cinerariifolium</name>
    <name type="common">Dalmatian daisy</name>
    <name type="synonym">Chrysanthemum cinerariifolium</name>
    <dbReference type="NCBI Taxonomy" id="118510"/>
    <lineage>
        <taxon>Eukaryota</taxon>
        <taxon>Viridiplantae</taxon>
        <taxon>Streptophyta</taxon>
        <taxon>Embryophyta</taxon>
        <taxon>Tracheophyta</taxon>
        <taxon>Spermatophyta</taxon>
        <taxon>Magnoliopsida</taxon>
        <taxon>eudicotyledons</taxon>
        <taxon>Gunneridae</taxon>
        <taxon>Pentapetalae</taxon>
        <taxon>asterids</taxon>
        <taxon>campanulids</taxon>
        <taxon>Asterales</taxon>
        <taxon>Asteraceae</taxon>
        <taxon>Asteroideae</taxon>
        <taxon>Anthemideae</taxon>
        <taxon>Anthemidinae</taxon>
        <taxon>Tanacetum</taxon>
    </lineage>
</organism>
<evidence type="ECO:0000256" key="1">
    <source>
        <dbReference type="SAM" id="MobiDB-lite"/>
    </source>
</evidence>
<feature type="non-terminal residue" evidence="2">
    <location>
        <position position="1"/>
    </location>
</feature>
<sequence>GHRFLVVPAGPGRPRGLRSGVYGGAGQPASARHRPSDAAPDGRAIPARRAGMLCQQGAVFRGHGVSGSGSARPASRNEYPRPSDWANESLKGCTHMCTSTANGKWSDKWVQGRVPRILGLWLVALRRYTRSRRSNGKRAG</sequence>
<feature type="region of interest" description="Disordered" evidence="1">
    <location>
        <begin position="62"/>
        <end position="85"/>
    </location>
</feature>
<protein>
    <submittedName>
        <fullName evidence="2">Uncharacterized protein</fullName>
    </submittedName>
</protein>
<evidence type="ECO:0000313" key="2">
    <source>
        <dbReference type="EMBL" id="GFD21799.1"/>
    </source>
</evidence>
<reference evidence="2" key="1">
    <citation type="journal article" date="2019" name="Sci. Rep.">
        <title>Draft genome of Tanacetum cinerariifolium, the natural source of mosquito coil.</title>
        <authorList>
            <person name="Yamashiro T."/>
            <person name="Shiraishi A."/>
            <person name="Satake H."/>
            <person name="Nakayama K."/>
        </authorList>
    </citation>
    <scope>NUCLEOTIDE SEQUENCE</scope>
</reference>
<proteinExistence type="predicted"/>
<comment type="caution">
    <text evidence="2">The sequence shown here is derived from an EMBL/GenBank/DDBJ whole genome shotgun (WGS) entry which is preliminary data.</text>
</comment>
<dbReference type="EMBL" id="BKCJ011332389">
    <property type="protein sequence ID" value="GFD21799.1"/>
    <property type="molecule type" value="Genomic_DNA"/>
</dbReference>